<accession>A0A9E7K1B0</accession>
<evidence type="ECO:0000313" key="1">
    <source>
        <dbReference type="EMBL" id="URD99841.1"/>
    </source>
</evidence>
<protein>
    <submittedName>
        <fullName evidence="1">Uncharacterized protein</fullName>
    </submittedName>
</protein>
<organism evidence="1 2">
    <name type="scientific">Musa troglodytarum</name>
    <name type="common">fe'i banana</name>
    <dbReference type="NCBI Taxonomy" id="320322"/>
    <lineage>
        <taxon>Eukaryota</taxon>
        <taxon>Viridiplantae</taxon>
        <taxon>Streptophyta</taxon>
        <taxon>Embryophyta</taxon>
        <taxon>Tracheophyta</taxon>
        <taxon>Spermatophyta</taxon>
        <taxon>Magnoliopsida</taxon>
        <taxon>Liliopsida</taxon>
        <taxon>Zingiberales</taxon>
        <taxon>Musaceae</taxon>
        <taxon>Musa</taxon>
    </lineage>
</organism>
<gene>
    <name evidence="1" type="ORF">MUK42_12348</name>
</gene>
<dbReference type="EMBL" id="CP097506">
    <property type="protein sequence ID" value="URD99841.1"/>
    <property type="molecule type" value="Genomic_DNA"/>
</dbReference>
<evidence type="ECO:0000313" key="2">
    <source>
        <dbReference type="Proteomes" id="UP001055439"/>
    </source>
</evidence>
<sequence>MTAASSACLLDYSSVSTGEEAPTEPFIFQLGAVPWQSCLCWLHQTKELRIERLRDPCHERLHLRFQKTATLQFLRHGDADKEATVELRCSAGRSPDYKGRSLPQPEATTSCPRTQLRPAEYYPLSLSPLSSALGSGSRRGVLGIRAVETKRKAEQSFGFPPPPVPGGPRRPATAIGGTRRLVLPRVPAGPRVSMTGNENQECKRNAFREQCGEKLVWSEIRGSCLQQIRLPSFPENCFELLDGDTELQYWNGHSTTIHRPKQQQQQEQGFTFDLDRFMRAKADSKIWRKIATHFKGHKGSGPCSWVVTVLATAAPQSWWIFPARAEPLGMSCAPLRSLPVAVENKHGQ</sequence>
<name>A0A9E7K1B0_9LILI</name>
<dbReference type="Proteomes" id="UP001055439">
    <property type="component" value="Chromosome 4"/>
</dbReference>
<dbReference type="AlphaFoldDB" id="A0A9E7K1B0"/>
<reference evidence="1" key="1">
    <citation type="submission" date="2022-05" db="EMBL/GenBank/DDBJ databases">
        <title>The Musa troglodytarum L. genome provides insights into the mechanism of non-climacteric behaviour and enrichment of carotenoids.</title>
        <authorList>
            <person name="Wang J."/>
        </authorList>
    </citation>
    <scope>NUCLEOTIDE SEQUENCE</scope>
    <source>
        <tissue evidence="1">Leaf</tissue>
    </source>
</reference>
<keyword evidence="2" id="KW-1185">Reference proteome</keyword>
<proteinExistence type="predicted"/>